<dbReference type="InterPro" id="IPR000212">
    <property type="entry name" value="DNA_helicase_UvrD/REP"/>
</dbReference>
<dbReference type="InterPro" id="IPR027417">
    <property type="entry name" value="P-loop_NTPase"/>
</dbReference>
<dbReference type="InterPro" id="IPR014016">
    <property type="entry name" value="UvrD-like_ATP-bd"/>
</dbReference>
<dbReference type="Pfam" id="PF01396">
    <property type="entry name" value="Zn_ribbon_Top1"/>
    <property type="match status" value="2"/>
</dbReference>
<dbReference type="GO" id="GO:0003677">
    <property type="term" value="F:DNA binding"/>
    <property type="evidence" value="ECO:0007669"/>
    <property type="project" value="InterPro"/>
</dbReference>
<dbReference type="SUPFAM" id="SSF52540">
    <property type="entry name" value="P-loop containing nucleoside triphosphate hydrolases"/>
    <property type="match status" value="1"/>
</dbReference>
<reference evidence="11 12" key="1">
    <citation type="submission" date="2019-07" db="EMBL/GenBank/DDBJ databases">
        <title>Genomes of sea-ice associated Colwellia species.</title>
        <authorList>
            <person name="Bowman J.P."/>
        </authorList>
    </citation>
    <scope>NUCLEOTIDE SEQUENCE [LARGE SCALE GENOMIC DNA]</scope>
    <source>
        <strain evidence="11 12">ACAM 459</strain>
    </source>
</reference>
<dbReference type="GO" id="GO:0016887">
    <property type="term" value="F:ATP hydrolysis activity"/>
    <property type="evidence" value="ECO:0007669"/>
    <property type="project" value="RHEA"/>
</dbReference>
<dbReference type="EC" id="5.6.2.4" evidence="7"/>
<dbReference type="Pfam" id="PF00580">
    <property type="entry name" value="UvrD-helicase"/>
    <property type="match status" value="1"/>
</dbReference>
<feature type="domain" description="UvrD-like helicase ATP-binding" evidence="10">
    <location>
        <begin position="218"/>
        <end position="716"/>
    </location>
</feature>
<dbReference type="GO" id="GO:0003916">
    <property type="term" value="F:DNA topoisomerase activity"/>
    <property type="evidence" value="ECO:0007669"/>
    <property type="project" value="InterPro"/>
</dbReference>
<accession>A0A5C6Q3Y0</accession>
<dbReference type="GO" id="GO:0000725">
    <property type="term" value="P:recombinational repair"/>
    <property type="evidence" value="ECO:0007669"/>
    <property type="project" value="TreeGrafter"/>
</dbReference>
<keyword evidence="4 9" id="KW-0067">ATP-binding</keyword>
<evidence type="ECO:0000256" key="1">
    <source>
        <dbReference type="ARBA" id="ARBA00022741"/>
    </source>
</evidence>
<evidence type="ECO:0000256" key="5">
    <source>
        <dbReference type="ARBA" id="ARBA00023235"/>
    </source>
</evidence>
<gene>
    <name evidence="11" type="ORF">ESZ36_22235</name>
</gene>
<dbReference type="GO" id="GO:0043138">
    <property type="term" value="F:3'-5' DNA helicase activity"/>
    <property type="evidence" value="ECO:0007669"/>
    <property type="project" value="UniProtKB-EC"/>
</dbReference>
<dbReference type="Pfam" id="PF13361">
    <property type="entry name" value="UvrD_C"/>
    <property type="match status" value="1"/>
</dbReference>
<evidence type="ECO:0000313" key="12">
    <source>
        <dbReference type="Proteomes" id="UP000321822"/>
    </source>
</evidence>
<dbReference type="SUPFAM" id="SSF57783">
    <property type="entry name" value="Zinc beta-ribbon"/>
    <property type="match status" value="1"/>
</dbReference>
<name>A0A5C6Q3Y0_9GAMM</name>
<keyword evidence="1 9" id="KW-0547">Nucleotide-binding</keyword>
<dbReference type="EMBL" id="VOLT01000021">
    <property type="protein sequence ID" value="TWX63501.1"/>
    <property type="molecule type" value="Genomic_DNA"/>
</dbReference>
<evidence type="ECO:0000256" key="8">
    <source>
        <dbReference type="ARBA" id="ARBA00048988"/>
    </source>
</evidence>
<keyword evidence="12" id="KW-1185">Reference proteome</keyword>
<dbReference type="GO" id="GO:0006265">
    <property type="term" value="P:DNA topological change"/>
    <property type="evidence" value="ECO:0007669"/>
    <property type="project" value="InterPro"/>
</dbReference>
<dbReference type="PANTHER" id="PTHR11070:SF63">
    <property type="entry name" value="DNA HELICASE IV"/>
    <property type="match status" value="1"/>
</dbReference>
<dbReference type="OrthoDB" id="5298826at2"/>
<evidence type="ECO:0000256" key="3">
    <source>
        <dbReference type="ARBA" id="ARBA00022806"/>
    </source>
</evidence>
<keyword evidence="5" id="KW-0413">Isomerase</keyword>
<dbReference type="Proteomes" id="UP000321822">
    <property type="component" value="Unassembled WGS sequence"/>
</dbReference>
<comment type="catalytic activity">
    <reaction evidence="6">
        <text>Couples ATP hydrolysis with the unwinding of duplex DNA by translocating in the 3'-5' direction.</text>
        <dbReference type="EC" id="5.6.2.4"/>
    </reaction>
</comment>
<dbReference type="AlphaFoldDB" id="A0A5C6Q3Y0"/>
<keyword evidence="3 9" id="KW-0347">Helicase</keyword>
<evidence type="ECO:0000256" key="4">
    <source>
        <dbReference type="ARBA" id="ARBA00022840"/>
    </source>
</evidence>
<dbReference type="Gene3D" id="3.40.91.30">
    <property type="match status" value="1"/>
</dbReference>
<sequence>MLFFKTNVVLMSSNSQTAVDSIVQGSVYSISSSFFRRFIGIPTVIKISDSGVVIDVENNFTQIKWEDLIVPPTFHLSFFGQIISFKTESRSYVFTMLDYKSKRKHKNNCEQRWAAANISRVETLLTAIENFKINRYLRRSTIERIQLAAKQELVRWLPWLSSNRSTKATSSLANVIEIIQRLSTYQRWNEHGIANCRESYISEQLQVHKAFFDNVESNPLTQSQRRACIIDNDNNLLLAGAGTGKTSVMVGRTGYLLNSLQAKSDEILLLAYGRKAANEMDERIRDKLSTDKISATTFHSLGQSIIAQVEGGKPSLSVFADDEKAKSKWIQSCFETLIKEDRQYRKLILEYFGQYYYVERSAFDFKSKGEYYQYLTDNDIRSFKGELVKSFGELYIANSLFSYGIEYQYEAKYAYDVKTSERKQYQPDFFLPELNVYIEYYGIDENEDTASYIDKDEYHKGIEWKRDTHNKFNTVCLEFTYAQHKAGQLLSALKASLIEQQKQSDLSSADPLPSELLPTELIPTKLSPIELIPTEVILATLNESGRITELAKTFTQLVGLYKAACLDSTSDRALSDTLQSTLKETIIANSVEPKQTEKALALLNPILSAYEQHLTYHHEIDFEDMINKALAYVQAGKFQSPWRYIMVDEFQDISEPRARLVKALRDNNKECSVFAVGDDWQAIYRFSGADVTLTTNFSNYFGSTTQSALDQTFRFNNQIGKVATDFISKNPAQLSKTITSLKQVNAPAVSLLKRDSSQFRSRKATLIDEMANGAIDDVLAAISAKVCKPVTVYLLARFWFLLPSNIDINRLNNQYPLLTIDAQSFHASKGKEADYVIIVGLKKGVHGFPSEKAIPALLDALLAKKEAFAYAEERRLFYVALTRARDRVYIIGDMSESNHFVKELVNDHQIELNEFESTASQSLVDDLHCLACETGLLKKRTGRFGPFYACSHFPLCEYKEKPCVKCESPMTHKRYPGFKLCLNDSCKNLIPTCSQCNAEMVLRVSNKGEFWGCRNYKGNDPMSCKNGIDNSKVNWPELVT</sequence>
<comment type="caution">
    <text evidence="11">The sequence shown here is derived from an EMBL/GenBank/DDBJ whole genome shotgun (WGS) entry which is preliminary data.</text>
</comment>
<dbReference type="PROSITE" id="PS51198">
    <property type="entry name" value="UVRD_HELICASE_ATP_BIND"/>
    <property type="match status" value="1"/>
</dbReference>
<dbReference type="GO" id="GO:0005694">
    <property type="term" value="C:chromosome"/>
    <property type="evidence" value="ECO:0007669"/>
    <property type="project" value="InterPro"/>
</dbReference>
<evidence type="ECO:0000256" key="9">
    <source>
        <dbReference type="PROSITE-ProRule" id="PRU00560"/>
    </source>
</evidence>
<dbReference type="GO" id="GO:0005829">
    <property type="term" value="C:cytosol"/>
    <property type="evidence" value="ECO:0007669"/>
    <property type="project" value="TreeGrafter"/>
</dbReference>
<evidence type="ECO:0000256" key="6">
    <source>
        <dbReference type="ARBA" id="ARBA00034617"/>
    </source>
</evidence>
<dbReference type="Gene3D" id="3.40.50.300">
    <property type="entry name" value="P-loop containing nucleotide triphosphate hydrolases"/>
    <property type="match status" value="3"/>
</dbReference>
<organism evidence="11 12">
    <name type="scientific">Colwellia demingiae</name>
    <dbReference type="NCBI Taxonomy" id="89401"/>
    <lineage>
        <taxon>Bacteria</taxon>
        <taxon>Pseudomonadati</taxon>
        <taxon>Pseudomonadota</taxon>
        <taxon>Gammaproteobacteria</taxon>
        <taxon>Alteromonadales</taxon>
        <taxon>Colwelliaceae</taxon>
        <taxon>Colwellia</taxon>
    </lineage>
</organism>
<dbReference type="InterPro" id="IPR014017">
    <property type="entry name" value="DNA_helicase_UvrD-like_C"/>
</dbReference>
<dbReference type="InterPro" id="IPR013498">
    <property type="entry name" value="Topo_IA_Znf"/>
</dbReference>
<feature type="binding site" evidence="9">
    <location>
        <begin position="239"/>
        <end position="246"/>
    </location>
    <ligand>
        <name>ATP</name>
        <dbReference type="ChEBI" id="CHEBI:30616"/>
    </ligand>
</feature>
<evidence type="ECO:0000259" key="10">
    <source>
        <dbReference type="PROSITE" id="PS51198"/>
    </source>
</evidence>
<evidence type="ECO:0000313" key="11">
    <source>
        <dbReference type="EMBL" id="TWX63501.1"/>
    </source>
</evidence>
<dbReference type="FunFam" id="3.40.50.300:FF:000975">
    <property type="entry name" value="DNA helicase"/>
    <property type="match status" value="1"/>
</dbReference>
<dbReference type="PANTHER" id="PTHR11070">
    <property type="entry name" value="UVRD / RECB / PCRA DNA HELICASE FAMILY MEMBER"/>
    <property type="match status" value="1"/>
</dbReference>
<proteinExistence type="predicted"/>
<comment type="catalytic activity">
    <reaction evidence="8">
        <text>ATP + H2O = ADP + phosphate + H(+)</text>
        <dbReference type="Rhea" id="RHEA:13065"/>
        <dbReference type="ChEBI" id="CHEBI:15377"/>
        <dbReference type="ChEBI" id="CHEBI:15378"/>
        <dbReference type="ChEBI" id="CHEBI:30616"/>
        <dbReference type="ChEBI" id="CHEBI:43474"/>
        <dbReference type="ChEBI" id="CHEBI:456216"/>
        <dbReference type="EC" id="5.6.2.4"/>
    </reaction>
</comment>
<dbReference type="GO" id="GO:0005524">
    <property type="term" value="F:ATP binding"/>
    <property type="evidence" value="ECO:0007669"/>
    <property type="project" value="UniProtKB-UniRule"/>
</dbReference>
<protein>
    <recommendedName>
        <fullName evidence="7">DNA 3'-5' helicase</fullName>
        <ecNumber evidence="7">5.6.2.4</ecNumber>
    </recommendedName>
</protein>
<keyword evidence="2 9" id="KW-0378">Hydrolase</keyword>
<evidence type="ECO:0000256" key="7">
    <source>
        <dbReference type="ARBA" id="ARBA00034808"/>
    </source>
</evidence>
<dbReference type="Gene3D" id="3.30.65.10">
    <property type="entry name" value="Bacterial Topoisomerase I, domain 1"/>
    <property type="match status" value="2"/>
</dbReference>
<evidence type="ECO:0000256" key="2">
    <source>
        <dbReference type="ARBA" id="ARBA00022801"/>
    </source>
</evidence>